<dbReference type="Proteomes" id="UP000295506">
    <property type="component" value="Unassembled WGS sequence"/>
</dbReference>
<evidence type="ECO:0000256" key="4">
    <source>
        <dbReference type="SAM" id="MobiDB-lite"/>
    </source>
</evidence>
<dbReference type="InterPro" id="IPR020103">
    <property type="entry name" value="PsdUridine_synth_cat_dom_sf"/>
</dbReference>
<feature type="region of interest" description="Disordered" evidence="4">
    <location>
        <begin position="1"/>
        <end position="25"/>
    </location>
</feature>
<dbReference type="InterPro" id="IPR006145">
    <property type="entry name" value="PsdUridine_synth_RsuA/RluA"/>
</dbReference>
<dbReference type="InterPro" id="IPR050188">
    <property type="entry name" value="RluA_PseudoU_synthase"/>
</dbReference>
<keyword evidence="2" id="KW-0413">Isomerase</keyword>
<dbReference type="Gene3D" id="3.30.2350.10">
    <property type="entry name" value="Pseudouridine synthase"/>
    <property type="match status" value="1"/>
</dbReference>
<dbReference type="AlphaFoldDB" id="A0AA94TPX0"/>
<dbReference type="PROSITE" id="PS01129">
    <property type="entry name" value="PSI_RLU"/>
    <property type="match status" value="1"/>
</dbReference>
<gene>
    <name evidence="6" type="ORF">EDC59_11112</name>
</gene>
<dbReference type="PROSITE" id="PS50889">
    <property type="entry name" value="S4"/>
    <property type="match status" value="1"/>
</dbReference>
<organism evidence="6 7">
    <name type="scientific">Pseudodesulfovibrio indicus</name>
    <dbReference type="NCBI Taxonomy" id="1716143"/>
    <lineage>
        <taxon>Bacteria</taxon>
        <taxon>Pseudomonadati</taxon>
        <taxon>Thermodesulfobacteriota</taxon>
        <taxon>Desulfovibrionia</taxon>
        <taxon>Desulfovibrionales</taxon>
        <taxon>Desulfovibrionaceae</taxon>
    </lineage>
</organism>
<dbReference type="InterPro" id="IPR036986">
    <property type="entry name" value="S4_RNA-bd_sf"/>
</dbReference>
<reference evidence="6 7" key="1">
    <citation type="submission" date="2019-03" db="EMBL/GenBank/DDBJ databases">
        <title>Genomic Encyclopedia of Type Strains, Phase IV (KMG-IV): sequencing the most valuable type-strain genomes for metagenomic binning, comparative biology and taxonomic classification.</title>
        <authorList>
            <person name="Goeker M."/>
        </authorList>
    </citation>
    <scope>NUCLEOTIDE SEQUENCE [LARGE SCALE GENOMIC DNA]</scope>
    <source>
        <strain evidence="6 7">DSM 101483</strain>
    </source>
</reference>
<sequence length="333" mass="36256">MGVRGKGEREALFKGFPLPLPPGPEPPPTMPEAQTVVVTRAESGQKLLQFLERRLTGEVPRSAIQKWIRTGQVRVDKGRKKPFDRLAEGQAVRIPPYTPGEDRSVPLGLGEQPGRLVIAFEDDELLAVAKPAGLAAHGGDGVDDSVTARLKAKYAGADFMPTLAHRLDRDTSGLLLAAKSYEALRRLNDLFASGGVGKVYVAWVDGRWSEPDGALLRDTMEKSGAPGREKVRTGSGKDALARVTSLVREKDRTLLGVRLLTGRTHQIRVQLASRGNPVVGDRKYGDNKSRGSMRLHCYAMQADGRTLNLKPAWTGKWAPDEDALRAALALLFD</sequence>
<proteinExistence type="inferred from homology"/>
<evidence type="ECO:0000256" key="2">
    <source>
        <dbReference type="ARBA" id="ARBA00023235"/>
    </source>
</evidence>
<dbReference type="PANTHER" id="PTHR21600:SF92">
    <property type="entry name" value="RIBOSOMAL LARGE SUBUNIT PSEUDOURIDINE SYNTHASE C"/>
    <property type="match status" value="1"/>
</dbReference>
<evidence type="ECO:0000259" key="5">
    <source>
        <dbReference type="Pfam" id="PF00849"/>
    </source>
</evidence>
<dbReference type="PANTHER" id="PTHR21600">
    <property type="entry name" value="MITOCHONDRIAL RNA PSEUDOURIDINE SYNTHASE"/>
    <property type="match status" value="1"/>
</dbReference>
<comment type="caution">
    <text evidence="6">The sequence shown here is derived from an EMBL/GenBank/DDBJ whole genome shotgun (WGS) entry which is preliminary data.</text>
</comment>
<dbReference type="SUPFAM" id="SSF55120">
    <property type="entry name" value="Pseudouridine synthase"/>
    <property type="match status" value="1"/>
</dbReference>
<dbReference type="GO" id="GO:0160141">
    <property type="term" value="F:23S rRNA pseudouridine(955/2504/2580) synthase activity"/>
    <property type="evidence" value="ECO:0007669"/>
    <property type="project" value="UniProtKB-EC"/>
</dbReference>
<dbReference type="EMBL" id="SOBK01000011">
    <property type="protein sequence ID" value="TDT86696.1"/>
    <property type="molecule type" value="Genomic_DNA"/>
</dbReference>
<protein>
    <submittedName>
        <fullName evidence="6">23S rRNA pseudouridine955/2504/2580 synthase</fullName>
    </submittedName>
</protein>
<dbReference type="Gene3D" id="3.10.290.10">
    <property type="entry name" value="RNA-binding S4 domain"/>
    <property type="match status" value="1"/>
</dbReference>
<keyword evidence="3" id="KW-0694">RNA-binding</keyword>
<comment type="similarity">
    <text evidence="1">Belongs to the pseudouridine synthase RluA family.</text>
</comment>
<name>A0AA94TPX0_9BACT</name>
<evidence type="ECO:0000256" key="1">
    <source>
        <dbReference type="ARBA" id="ARBA00010876"/>
    </source>
</evidence>
<evidence type="ECO:0000313" key="7">
    <source>
        <dbReference type="Proteomes" id="UP000295506"/>
    </source>
</evidence>
<dbReference type="Pfam" id="PF00849">
    <property type="entry name" value="PseudoU_synth_2"/>
    <property type="match status" value="1"/>
</dbReference>
<dbReference type="CDD" id="cd00165">
    <property type="entry name" value="S4"/>
    <property type="match status" value="1"/>
</dbReference>
<dbReference type="CDD" id="cd02869">
    <property type="entry name" value="PseudoU_synth_RluA_like"/>
    <property type="match status" value="1"/>
</dbReference>
<accession>A0AA94TPX0</accession>
<feature type="domain" description="Pseudouridine synthase RsuA/RluA-like" evidence="5">
    <location>
        <begin position="125"/>
        <end position="273"/>
    </location>
</feature>
<feature type="compositionally biased region" description="Basic and acidic residues" evidence="4">
    <location>
        <begin position="1"/>
        <end position="12"/>
    </location>
</feature>
<evidence type="ECO:0000256" key="3">
    <source>
        <dbReference type="PROSITE-ProRule" id="PRU00182"/>
    </source>
</evidence>
<evidence type="ECO:0000313" key="6">
    <source>
        <dbReference type="EMBL" id="TDT86696.1"/>
    </source>
</evidence>
<dbReference type="InterPro" id="IPR006224">
    <property type="entry name" value="PsdUridine_synth_RluA-like_CS"/>
</dbReference>
<dbReference type="GO" id="GO:0000455">
    <property type="term" value="P:enzyme-directed rRNA pseudouridine synthesis"/>
    <property type="evidence" value="ECO:0007669"/>
    <property type="project" value="TreeGrafter"/>
</dbReference>
<dbReference type="GO" id="GO:0003723">
    <property type="term" value="F:RNA binding"/>
    <property type="evidence" value="ECO:0007669"/>
    <property type="project" value="UniProtKB-KW"/>
</dbReference>